<evidence type="ECO:0000313" key="3">
    <source>
        <dbReference type="Proteomes" id="UP000037151"/>
    </source>
</evidence>
<dbReference type="InterPro" id="IPR050855">
    <property type="entry name" value="NDM-1-like"/>
</dbReference>
<evidence type="ECO:0000313" key="2">
    <source>
        <dbReference type="EMBL" id="KND30144.1"/>
    </source>
</evidence>
<dbReference type="CDD" id="cd16282">
    <property type="entry name" value="metallo-hydrolase-like_MBL-fold"/>
    <property type="match status" value="1"/>
</dbReference>
<organism evidence="2 3">
    <name type="scientific">Streptomyces acidiscabies</name>
    <dbReference type="NCBI Taxonomy" id="42234"/>
    <lineage>
        <taxon>Bacteria</taxon>
        <taxon>Bacillati</taxon>
        <taxon>Actinomycetota</taxon>
        <taxon>Actinomycetes</taxon>
        <taxon>Kitasatosporales</taxon>
        <taxon>Streptomycetaceae</taxon>
        <taxon>Streptomyces</taxon>
    </lineage>
</organism>
<dbReference type="AlphaFoldDB" id="A0A0L0JX84"/>
<dbReference type="PATRIC" id="fig|42234.21.peg.6005"/>
<feature type="domain" description="Metallo-beta-lactamase" evidence="1">
    <location>
        <begin position="31"/>
        <end position="211"/>
    </location>
</feature>
<name>A0A0L0JX84_9ACTN</name>
<dbReference type="Proteomes" id="UP000037151">
    <property type="component" value="Unassembled WGS sequence"/>
</dbReference>
<dbReference type="PANTHER" id="PTHR42951:SF4">
    <property type="entry name" value="ACYL-COENZYME A THIOESTERASE MBLAC2"/>
    <property type="match status" value="1"/>
</dbReference>
<dbReference type="OrthoDB" id="420651at2"/>
<dbReference type="SUPFAM" id="SSF56281">
    <property type="entry name" value="Metallo-hydrolase/oxidoreductase"/>
    <property type="match status" value="1"/>
</dbReference>
<evidence type="ECO:0000259" key="1">
    <source>
        <dbReference type="SMART" id="SM00849"/>
    </source>
</evidence>
<dbReference type="EMBL" id="JPPY01000168">
    <property type="protein sequence ID" value="KND30144.1"/>
    <property type="molecule type" value="Genomic_DNA"/>
</dbReference>
<dbReference type="Pfam" id="PF00753">
    <property type="entry name" value="Lactamase_B"/>
    <property type="match status" value="1"/>
</dbReference>
<dbReference type="SMART" id="SM00849">
    <property type="entry name" value="Lactamase_B"/>
    <property type="match status" value="1"/>
</dbReference>
<reference evidence="3" key="1">
    <citation type="submission" date="2014-07" db="EMBL/GenBank/DDBJ databases">
        <title>Genome sequencing of plant-pathogenic Streptomyces species.</title>
        <authorList>
            <person name="Harrison J."/>
            <person name="Sapp M."/>
            <person name="Thwaites R."/>
            <person name="Studholme D.J."/>
        </authorList>
    </citation>
    <scope>NUCLEOTIDE SEQUENCE [LARGE SCALE GENOMIC DNA]</scope>
    <source>
        <strain evidence="3">NCPPB 4445</strain>
    </source>
</reference>
<proteinExistence type="predicted"/>
<comment type="caution">
    <text evidence="2">The sequence shown here is derived from an EMBL/GenBank/DDBJ whole genome shotgun (WGS) entry which is preliminary data.</text>
</comment>
<dbReference type="PANTHER" id="PTHR42951">
    <property type="entry name" value="METALLO-BETA-LACTAMASE DOMAIN-CONTAINING"/>
    <property type="match status" value="1"/>
</dbReference>
<dbReference type="InterPro" id="IPR001279">
    <property type="entry name" value="Metallo-B-lactamas"/>
</dbReference>
<gene>
    <name evidence="2" type="ORF">IQ63_29140</name>
</gene>
<dbReference type="Gene3D" id="3.60.15.10">
    <property type="entry name" value="Ribonuclease Z/Hydroxyacylglutathione hydrolase-like"/>
    <property type="match status" value="1"/>
</dbReference>
<protein>
    <submittedName>
        <fullName evidence="2">Beta-lactamase</fullName>
    </submittedName>
</protein>
<dbReference type="RefSeq" id="WP_050373255.1">
    <property type="nucleotide sequence ID" value="NZ_KQ257829.1"/>
</dbReference>
<dbReference type="InterPro" id="IPR036866">
    <property type="entry name" value="RibonucZ/Hydroxyglut_hydro"/>
</dbReference>
<accession>A0A0L0JX84</accession>
<sequence length="309" mass="32630">MSTEVRAPLGRLRELADGVHAFLQPPGGWCLSNAGVIAGPDGLVLIDTAATRTRAEALRAAAEGLGHGPVRTVVNTHSHGDHIFGNCVFAPPAEVVAHELTGPEIRATGTALQGLWPDVDWGELTLTEPTITFARSLTLLVGDRPVELHHVGPAHSTNDVVVWLPDARVLFAGDVALPGCTPFCLMGSVRGSLAALGRLRAFGARTVVGGHGEISGPEVFDQMESYLRWILGLAAEGVAAGLTPLETARLHGPGDFGGLVDPERLVGNLHRAFLEIRRPDLALGTQMDVPAVFDEMVQFNDGRLPTCLA</sequence>